<organism evidence="3 4">
    <name type="scientific">Emydomyces testavorans</name>
    <dbReference type="NCBI Taxonomy" id="2070801"/>
    <lineage>
        <taxon>Eukaryota</taxon>
        <taxon>Fungi</taxon>
        <taxon>Dikarya</taxon>
        <taxon>Ascomycota</taxon>
        <taxon>Pezizomycotina</taxon>
        <taxon>Eurotiomycetes</taxon>
        <taxon>Eurotiomycetidae</taxon>
        <taxon>Onygenales</taxon>
        <taxon>Nannizziopsiaceae</taxon>
        <taxon>Emydomyces</taxon>
    </lineage>
</organism>
<sequence length="975" mass="107185">MAAFGSVTVLGPSSSASLNVQHGFSVPPLKRRRISPADLDYSAKYTLSSAISIHPSSSSLSDKPQILIPITLLPRSRLPLSWLDPCPSPLRSIHPGRLFVSNILALEAGLRDRKEPIVLAVRSYGERSTPTNSTGLVVGDNSQEELYVVERVKRGIYAICALAQWVGEGDLVVASKGWKAEECGDVPGLSCAGDELNWLERARIPQALDCEDLGNRPSSSMTLAFGQQEKSTDGAGTTDPSGGTHAREGDGSVELGSLYEAVYQRTETSPQVFGAKKADDSQGPRDLFDGLKTQYLETLYISKTSVAYFAKGPLARARAAFQPLGDDTSMRTSDLCYFYRECIIPVKKMDVKYRDSVPEVIRNLPLDMSQDDALVAFPMNGKKRKSKKRKIGKDGLYPYEEDLVAKWWRNRNVTDAPLRGASGEAELKRLLADLRFRETQLQILLILETLSLEGSANSSRRKTSDGPQPNKIPKKKSKDLGMLLELLVDRLCIWHTVGSDDGLLVDSDKGRGKNKAADNAENDKLRDFCTEVIIPFYASRLPEQCRGLSRKLGGPVTTSPKRTALSRQKSTAEGNDGENKKQKPQKPRRTLERVLTDGTAAAKRTVPSLLRNQTTTSLPELKRESSEPVSLSLASSRRGAIQKPKRMDNREIDLDAVVKQRETRLKKMNTLLEQQKELDAAINALRKPNRELVARDWADSAAKRASIGSAKKQKDPTRNPSGEGVQVMATPRCIRKKDCGMVRVPSFSNSEENPSRETASYPPYEADEQAVPSSASRPYHPFHPMFNPSRSDPKSILETPSKPVSHVPDSSPHSVDLKPQSSSTANTKDTPFKVPRLLPRSHPRLSAADITTPTKPSRSDTENGVADPCPGRSIHNDNVHFSFEVKETPPYRVPRRLSVPINSQITSVSSSKSIGSVIFSTPVKGSTFGSKRDASTAVQESIGLHSAEQSIYDQLGWDNDNDDDDELALPWSNVV</sequence>
<dbReference type="Gene3D" id="1.20.58.2130">
    <property type="match status" value="1"/>
</dbReference>
<dbReference type="PANTHER" id="PTHR28067:SF1">
    <property type="entry name" value="DNA REPLICATION REGULATOR SLD3"/>
    <property type="match status" value="1"/>
</dbReference>
<feature type="compositionally biased region" description="Polar residues" evidence="1">
    <location>
        <begin position="746"/>
        <end position="758"/>
    </location>
</feature>
<feature type="compositionally biased region" description="Low complexity" evidence="1">
    <location>
        <begin position="627"/>
        <end position="636"/>
    </location>
</feature>
<dbReference type="AlphaFoldDB" id="A0AAF0IL61"/>
<dbReference type="GO" id="GO:0006270">
    <property type="term" value="P:DNA replication initiation"/>
    <property type="evidence" value="ECO:0007669"/>
    <property type="project" value="InterPro"/>
</dbReference>
<dbReference type="InterPro" id="IPR013948">
    <property type="entry name" value="DNA_replication_reg_Sld3_C"/>
</dbReference>
<feature type="region of interest" description="Disordered" evidence="1">
    <location>
        <begin position="456"/>
        <end position="476"/>
    </location>
</feature>
<evidence type="ECO:0000313" key="3">
    <source>
        <dbReference type="EMBL" id="WEW61645.1"/>
    </source>
</evidence>
<accession>A0AAF0IL61</accession>
<dbReference type="InterPro" id="IPR042511">
    <property type="entry name" value="Sld3"/>
</dbReference>
<evidence type="ECO:0000313" key="4">
    <source>
        <dbReference type="Proteomes" id="UP001219355"/>
    </source>
</evidence>
<feature type="region of interest" description="Disordered" evidence="1">
    <location>
        <begin position="744"/>
        <end position="876"/>
    </location>
</feature>
<name>A0AAF0IL61_9EURO</name>
<dbReference type="EMBL" id="CP120631">
    <property type="protein sequence ID" value="WEW61645.1"/>
    <property type="molecule type" value="Genomic_DNA"/>
</dbReference>
<dbReference type="Proteomes" id="UP001219355">
    <property type="component" value="Chromosome 5"/>
</dbReference>
<gene>
    <name evidence="3" type="ORF">PRK78_007136</name>
</gene>
<evidence type="ECO:0000259" key="2">
    <source>
        <dbReference type="Pfam" id="PF08639"/>
    </source>
</evidence>
<feature type="region of interest" description="Disordered" evidence="1">
    <location>
        <begin position="702"/>
        <end position="726"/>
    </location>
</feature>
<dbReference type="GO" id="GO:0031261">
    <property type="term" value="C:DNA replication preinitiation complex"/>
    <property type="evidence" value="ECO:0007669"/>
    <property type="project" value="TreeGrafter"/>
</dbReference>
<keyword evidence="4" id="KW-1185">Reference proteome</keyword>
<dbReference type="PANTHER" id="PTHR28067">
    <property type="entry name" value="DNA REPLICATION REGULATOR SLD3"/>
    <property type="match status" value="1"/>
</dbReference>
<protein>
    <recommendedName>
        <fullName evidence="2">DNA replication regulator Sld3 C-terminal domain-containing protein</fullName>
    </recommendedName>
</protein>
<feature type="compositionally biased region" description="Polar residues" evidence="1">
    <location>
        <begin position="819"/>
        <end position="829"/>
    </location>
</feature>
<feature type="region of interest" description="Disordered" evidence="1">
    <location>
        <begin position="219"/>
        <end position="251"/>
    </location>
</feature>
<feature type="domain" description="DNA replication regulator Sld3 C-terminal" evidence="2">
    <location>
        <begin position="286"/>
        <end position="802"/>
    </location>
</feature>
<feature type="compositionally biased region" description="Polar residues" evidence="1">
    <location>
        <begin position="556"/>
        <end position="573"/>
    </location>
</feature>
<reference evidence="3" key="1">
    <citation type="submission" date="2023-03" db="EMBL/GenBank/DDBJ databases">
        <title>Emydomyces testavorans Genome Sequence.</title>
        <authorList>
            <person name="Hoyer L."/>
        </authorList>
    </citation>
    <scope>NUCLEOTIDE SEQUENCE</scope>
    <source>
        <strain evidence="3">16-2883</strain>
    </source>
</reference>
<feature type="compositionally biased region" description="Low complexity" evidence="1">
    <location>
        <begin position="800"/>
        <end position="814"/>
    </location>
</feature>
<proteinExistence type="predicted"/>
<feature type="region of interest" description="Disordered" evidence="1">
    <location>
        <begin position="547"/>
        <end position="647"/>
    </location>
</feature>
<dbReference type="Pfam" id="PF08639">
    <property type="entry name" value="Sld3_STD"/>
    <property type="match status" value="1"/>
</dbReference>
<evidence type="ECO:0000256" key="1">
    <source>
        <dbReference type="SAM" id="MobiDB-lite"/>
    </source>
</evidence>